<evidence type="ECO:0000313" key="2">
    <source>
        <dbReference type="EMBL" id="GAA3147607.1"/>
    </source>
</evidence>
<protein>
    <submittedName>
        <fullName evidence="2">Uncharacterized protein</fullName>
    </submittedName>
</protein>
<accession>A0ABP6NGF5</accession>
<organism evidence="2 3">
    <name type="scientific">Planomonospora alba</name>
    <dbReference type="NCBI Taxonomy" id="161354"/>
    <lineage>
        <taxon>Bacteria</taxon>
        <taxon>Bacillati</taxon>
        <taxon>Actinomycetota</taxon>
        <taxon>Actinomycetes</taxon>
        <taxon>Streptosporangiales</taxon>
        <taxon>Streptosporangiaceae</taxon>
        <taxon>Planomonospora</taxon>
    </lineage>
</organism>
<evidence type="ECO:0000313" key="3">
    <source>
        <dbReference type="Proteomes" id="UP001500320"/>
    </source>
</evidence>
<feature type="compositionally biased region" description="Basic and acidic residues" evidence="1">
    <location>
        <begin position="1"/>
        <end position="11"/>
    </location>
</feature>
<reference evidence="3" key="1">
    <citation type="journal article" date="2019" name="Int. J. Syst. Evol. Microbiol.">
        <title>The Global Catalogue of Microorganisms (GCM) 10K type strain sequencing project: providing services to taxonomists for standard genome sequencing and annotation.</title>
        <authorList>
            <consortium name="The Broad Institute Genomics Platform"/>
            <consortium name="The Broad Institute Genome Sequencing Center for Infectious Disease"/>
            <person name="Wu L."/>
            <person name="Ma J."/>
        </authorList>
    </citation>
    <scope>NUCLEOTIDE SEQUENCE [LARGE SCALE GENOMIC DNA]</scope>
    <source>
        <strain evidence="3">JCM 9373</strain>
    </source>
</reference>
<comment type="caution">
    <text evidence="2">The sequence shown here is derived from an EMBL/GenBank/DDBJ whole genome shotgun (WGS) entry which is preliminary data.</text>
</comment>
<feature type="region of interest" description="Disordered" evidence="1">
    <location>
        <begin position="1"/>
        <end position="55"/>
    </location>
</feature>
<gene>
    <name evidence="2" type="ORF">GCM10010466_43280</name>
</gene>
<dbReference type="EMBL" id="BAAAUT010000035">
    <property type="protein sequence ID" value="GAA3147607.1"/>
    <property type="molecule type" value="Genomic_DNA"/>
</dbReference>
<proteinExistence type="predicted"/>
<sequence>MARHAMDHPADRLGPCGGRPLGTSPAASGGERGVSARYGTALRRLRDRVRQESGS</sequence>
<name>A0ABP6NGF5_9ACTN</name>
<dbReference type="Proteomes" id="UP001500320">
    <property type="component" value="Unassembled WGS sequence"/>
</dbReference>
<keyword evidence="3" id="KW-1185">Reference proteome</keyword>
<evidence type="ECO:0000256" key="1">
    <source>
        <dbReference type="SAM" id="MobiDB-lite"/>
    </source>
</evidence>